<dbReference type="RefSeq" id="WP_008846809.1">
    <property type="nucleotide sequence ID" value="NZ_AOJH01000001.1"/>
</dbReference>
<accession>M0PJY8</accession>
<keyword evidence="2" id="KW-1185">Reference proteome</keyword>
<dbReference type="Proteomes" id="UP000011546">
    <property type="component" value="Unassembled WGS sequence"/>
</dbReference>
<sequence length="88" mass="10151">MIGSLNERVLDRLADDGDDTSWEIVLKPSSPMSYSYIFGRCSVLADAEAVEREDHDIRFDYVETHRSNNLTMTRTTSGAYWPDGYFRH</sequence>
<dbReference type="AlphaFoldDB" id="M0PJY8"/>
<dbReference type="OrthoDB" id="285635at2157"/>
<gene>
    <name evidence="1" type="ORF">C468_00115</name>
</gene>
<evidence type="ECO:0000313" key="2">
    <source>
        <dbReference type="Proteomes" id="UP000011546"/>
    </source>
</evidence>
<comment type="caution">
    <text evidence="1">The sequence shown here is derived from an EMBL/GenBank/DDBJ whole genome shotgun (WGS) entry which is preliminary data.</text>
</comment>
<evidence type="ECO:0000313" key="1">
    <source>
        <dbReference type="EMBL" id="EMA70391.1"/>
    </source>
</evidence>
<reference evidence="1 2" key="1">
    <citation type="journal article" date="2014" name="PLoS Genet.">
        <title>Phylogenetically driven sequencing of extremely halophilic archaea reveals strategies for static and dynamic osmo-response.</title>
        <authorList>
            <person name="Becker E.A."/>
            <person name="Seitzer P.M."/>
            <person name="Tritt A."/>
            <person name="Larsen D."/>
            <person name="Krusor M."/>
            <person name="Yao A.I."/>
            <person name="Wu D."/>
            <person name="Madern D."/>
            <person name="Eisen J.A."/>
            <person name="Darling A.E."/>
            <person name="Facciotti M.T."/>
        </authorList>
    </citation>
    <scope>NUCLEOTIDE SEQUENCE [LARGE SCALE GENOMIC DNA]</scope>
    <source>
        <strain evidence="1 2">JCM 14978</strain>
    </source>
</reference>
<dbReference type="InterPro" id="IPR036388">
    <property type="entry name" value="WH-like_DNA-bd_sf"/>
</dbReference>
<dbReference type="EMBL" id="AOJH01000001">
    <property type="protein sequence ID" value="EMA70391.1"/>
    <property type="molecule type" value="Genomic_DNA"/>
</dbReference>
<dbReference type="Gene3D" id="1.10.10.10">
    <property type="entry name" value="Winged helix-like DNA-binding domain superfamily/Winged helix DNA-binding domain"/>
    <property type="match status" value="1"/>
</dbReference>
<protein>
    <submittedName>
        <fullName evidence="1">Uncharacterized protein</fullName>
    </submittedName>
</protein>
<organism evidence="1 2">
    <name type="scientific">Halorubrum kocurii JCM 14978</name>
    <dbReference type="NCBI Taxonomy" id="1230456"/>
    <lineage>
        <taxon>Archaea</taxon>
        <taxon>Methanobacteriati</taxon>
        <taxon>Methanobacteriota</taxon>
        <taxon>Stenosarchaea group</taxon>
        <taxon>Halobacteria</taxon>
        <taxon>Halobacteriales</taxon>
        <taxon>Haloferacaceae</taxon>
        <taxon>Halorubrum</taxon>
    </lineage>
</organism>
<name>M0PJY8_9EURY</name>
<dbReference type="PATRIC" id="fig|1230456.3.peg.20"/>
<proteinExistence type="predicted"/>